<name>A0ABV9JVA7_9BACI</name>
<protein>
    <submittedName>
        <fullName evidence="3">AntA/AntB antirepressor family protein</fullName>
    </submittedName>
</protein>
<dbReference type="Pfam" id="PF08346">
    <property type="entry name" value="AntA"/>
    <property type="match status" value="1"/>
</dbReference>
<proteinExistence type="predicted"/>
<feature type="coiled-coil region" evidence="1">
    <location>
        <begin position="126"/>
        <end position="153"/>
    </location>
</feature>
<comment type="caution">
    <text evidence="3">The sequence shown here is derived from an EMBL/GenBank/DDBJ whole genome shotgun (WGS) entry which is preliminary data.</text>
</comment>
<feature type="domain" description="AntA/AntB antirepressor" evidence="2">
    <location>
        <begin position="24"/>
        <end position="90"/>
    </location>
</feature>
<dbReference type="InterPro" id="IPR013557">
    <property type="entry name" value="AntA/B_antirep"/>
</dbReference>
<evidence type="ECO:0000313" key="4">
    <source>
        <dbReference type="Proteomes" id="UP001595988"/>
    </source>
</evidence>
<reference evidence="4" key="1">
    <citation type="journal article" date="2019" name="Int. J. Syst. Evol. Microbiol.">
        <title>The Global Catalogue of Microorganisms (GCM) 10K type strain sequencing project: providing services to taxonomists for standard genome sequencing and annotation.</title>
        <authorList>
            <consortium name="The Broad Institute Genomics Platform"/>
            <consortium name="The Broad Institute Genome Sequencing Center for Infectious Disease"/>
            <person name="Wu L."/>
            <person name="Ma J."/>
        </authorList>
    </citation>
    <scope>NUCLEOTIDE SEQUENCE [LARGE SCALE GENOMIC DNA]</scope>
    <source>
        <strain evidence="4">CCUG 37257</strain>
    </source>
</reference>
<evidence type="ECO:0000259" key="2">
    <source>
        <dbReference type="Pfam" id="PF08346"/>
    </source>
</evidence>
<dbReference type="EMBL" id="JBHSFT010000008">
    <property type="protein sequence ID" value="MFC4661699.1"/>
    <property type="molecule type" value="Genomic_DNA"/>
</dbReference>
<organism evidence="3 4">
    <name type="scientific">Oceanobacillus aidingensis</name>
    <dbReference type="NCBI Taxonomy" id="645964"/>
    <lineage>
        <taxon>Bacteria</taxon>
        <taxon>Bacillati</taxon>
        <taxon>Bacillota</taxon>
        <taxon>Bacilli</taxon>
        <taxon>Bacillales</taxon>
        <taxon>Bacillaceae</taxon>
        <taxon>Oceanobacillus</taxon>
    </lineage>
</organism>
<gene>
    <name evidence="3" type="ORF">ACFO3P_05655</name>
</gene>
<keyword evidence="4" id="KW-1185">Reference proteome</keyword>
<dbReference type="RefSeq" id="WP_379542242.1">
    <property type="nucleotide sequence ID" value="NZ_JBHSFT010000008.1"/>
</dbReference>
<sequence length="244" mass="28553">MNQLKTIANEMLPVYENESGEKLVSAKELHTQLFSKQKFTDWIKRRIDNYGFVEGEDFFITLGKSTGGRPSTEYLLLIDTAKEIAMVENNEQGRAIRKYFIEVEKRSRVKQPKSQAEMMLMFAEQFVNQEKEIKQIKQDNQTLKHRMDNYDNLDTVGDLQQRLNKMIQKYAGQNGISYSTAWRDFRKSFNTAYRTNLKMLITNYALKHNLKSLSAPQYLSIVNRLEDGVRVADKMLNQSKREVI</sequence>
<dbReference type="PANTHER" id="PTHR36180:SF1">
    <property type="entry name" value="ANTA_ANTB ANTIREPRESSOR DOMAIN-CONTAINING PROTEIN"/>
    <property type="match status" value="1"/>
</dbReference>
<dbReference type="PANTHER" id="PTHR36180">
    <property type="entry name" value="DNA-BINDING PROTEIN-RELATED-RELATED"/>
    <property type="match status" value="1"/>
</dbReference>
<keyword evidence="1" id="KW-0175">Coiled coil</keyword>
<accession>A0ABV9JVA7</accession>
<evidence type="ECO:0000256" key="1">
    <source>
        <dbReference type="SAM" id="Coils"/>
    </source>
</evidence>
<evidence type="ECO:0000313" key="3">
    <source>
        <dbReference type="EMBL" id="MFC4661699.1"/>
    </source>
</evidence>
<dbReference type="Proteomes" id="UP001595988">
    <property type="component" value="Unassembled WGS sequence"/>
</dbReference>